<organism evidence="2 3">
    <name type="scientific">Intestinimonas butyriciproducens</name>
    <dbReference type="NCBI Taxonomy" id="1297617"/>
    <lineage>
        <taxon>Bacteria</taxon>
        <taxon>Bacillati</taxon>
        <taxon>Bacillota</taxon>
        <taxon>Clostridia</taxon>
        <taxon>Eubacteriales</taxon>
        <taxon>Intestinimonas</taxon>
    </lineage>
</organism>
<feature type="compositionally biased region" description="Low complexity" evidence="1">
    <location>
        <begin position="163"/>
        <end position="181"/>
    </location>
</feature>
<accession>A0A0S2W4K5</accession>
<dbReference type="Proteomes" id="UP000064844">
    <property type="component" value="Chromosome"/>
</dbReference>
<evidence type="ECO:0000256" key="1">
    <source>
        <dbReference type="SAM" id="MobiDB-lite"/>
    </source>
</evidence>
<dbReference type="RefSeq" id="WP_058117877.1">
    <property type="nucleotide sequence ID" value="NZ_CP011307.1"/>
</dbReference>
<reference evidence="3" key="2">
    <citation type="submission" date="2015-04" db="EMBL/GenBank/DDBJ databases">
        <title>A butyrogenic pathway from the amino acid lysine in a human gut commensal.</title>
        <authorList>
            <person name="de Vos W.M."/>
            <person name="Bui N.T.P."/>
            <person name="Plugge C.M."/>
            <person name="Ritari J."/>
        </authorList>
    </citation>
    <scope>NUCLEOTIDE SEQUENCE [LARGE SCALE GENOMIC DNA]</scope>
    <source>
        <strain evidence="3">AF211</strain>
    </source>
</reference>
<feature type="region of interest" description="Disordered" evidence="1">
    <location>
        <begin position="146"/>
        <end position="184"/>
    </location>
</feature>
<dbReference type="KEGG" id="ibu:IB211_01919c"/>
<evidence type="ECO:0000313" key="2">
    <source>
        <dbReference type="EMBL" id="ALP94310.1"/>
    </source>
</evidence>
<reference evidence="2 3" key="1">
    <citation type="journal article" date="2015" name="Nat. Commun.">
        <title>Production of butyrate from lysine and the Amadori product fructoselysine by a human gut commensal.</title>
        <authorList>
            <person name="Bui T.P."/>
            <person name="Ritari J."/>
            <person name="Boeren S."/>
            <person name="de Waard P."/>
            <person name="Plugge C.M."/>
            <person name="de Vos W.M."/>
        </authorList>
    </citation>
    <scope>NUCLEOTIDE SEQUENCE [LARGE SCALE GENOMIC DNA]</scope>
    <source>
        <strain evidence="2 3">AF211</strain>
    </source>
</reference>
<dbReference type="STRING" id="1297617.IB211_01919c"/>
<sequence>MDNLKLYHALRRVPDDAKRPIQAGRLKGKTDINPMWRLKSLTEQFGPCGIGWKYVIEQQWMEPGSDGEMAAFCNISLYIKNAEGQWSDAIPGTGGSAFIAKERSGLYTSDECYKMALTDAISVACKALGMGADVYWDADRTKYTDTPALPQQGNLQPSKSAVPDPQKPAAPSAAPADQPSKVVDLPRPQQSAYEYIVESVSVQNGMSSQSTTAVLKDSSGKSVKVFARGVHEALKYGVPLVNVKISLKKQGTVAFHYLESYEVAGTGQCAA</sequence>
<gene>
    <name evidence="2" type="ORF">IB211_01919c</name>
</gene>
<dbReference type="AlphaFoldDB" id="A0A0S2W4K5"/>
<feature type="compositionally biased region" description="Polar residues" evidence="1">
    <location>
        <begin position="149"/>
        <end position="159"/>
    </location>
</feature>
<evidence type="ECO:0008006" key="4">
    <source>
        <dbReference type="Google" id="ProtNLM"/>
    </source>
</evidence>
<protein>
    <recommendedName>
        <fullName evidence="4">Rad52/22 family double-strand break repair protein</fullName>
    </recommendedName>
</protein>
<keyword evidence="3" id="KW-1185">Reference proteome</keyword>
<name>A0A0S2W4K5_9FIRM</name>
<dbReference type="EMBL" id="CP011307">
    <property type="protein sequence ID" value="ALP94310.1"/>
    <property type="molecule type" value="Genomic_DNA"/>
</dbReference>
<evidence type="ECO:0000313" key="3">
    <source>
        <dbReference type="Proteomes" id="UP000064844"/>
    </source>
</evidence>
<proteinExistence type="predicted"/>